<dbReference type="Proteomes" id="UP000594759">
    <property type="component" value="Chromosome"/>
</dbReference>
<dbReference type="AlphaFoldDB" id="A0A7S9L0T8"/>
<sequence>MSTLKKQKGSEPIVDSAHLLDLPHNTEVFNVKEKGNPLKNPAAKIRILKIPHPKNGLSNLL</sequence>
<keyword evidence="2" id="KW-1185">Reference proteome</keyword>
<dbReference type="RefSeq" id="WP_196099859.1">
    <property type="nucleotide sequence ID" value="NZ_CP064939.1"/>
</dbReference>
<organism evidence="1 2">
    <name type="scientific">Pedobacter endophyticus</name>
    <dbReference type="NCBI Taxonomy" id="2789740"/>
    <lineage>
        <taxon>Bacteria</taxon>
        <taxon>Pseudomonadati</taxon>
        <taxon>Bacteroidota</taxon>
        <taxon>Sphingobacteriia</taxon>
        <taxon>Sphingobacteriales</taxon>
        <taxon>Sphingobacteriaceae</taxon>
        <taxon>Pedobacter</taxon>
    </lineage>
</organism>
<gene>
    <name evidence="1" type="ORF">IZT61_03745</name>
</gene>
<dbReference type="EMBL" id="CP064939">
    <property type="protein sequence ID" value="QPH40405.1"/>
    <property type="molecule type" value="Genomic_DNA"/>
</dbReference>
<reference evidence="1 2" key="1">
    <citation type="submission" date="2020-11" db="EMBL/GenBank/DDBJ databases">
        <title>Pedobacter endophytica, an endophytic bacteria isolated form Carex pumila.</title>
        <authorList>
            <person name="Peng Y."/>
            <person name="Jiang L."/>
            <person name="Lee J."/>
        </authorList>
    </citation>
    <scope>NUCLEOTIDE SEQUENCE [LARGE SCALE GENOMIC DNA]</scope>
    <source>
        <strain evidence="1 2">JBR3-12</strain>
    </source>
</reference>
<protein>
    <submittedName>
        <fullName evidence="1">Uncharacterized protein</fullName>
    </submittedName>
</protein>
<evidence type="ECO:0000313" key="1">
    <source>
        <dbReference type="EMBL" id="QPH40405.1"/>
    </source>
</evidence>
<dbReference type="KEGG" id="pex:IZT61_03745"/>
<evidence type="ECO:0000313" key="2">
    <source>
        <dbReference type="Proteomes" id="UP000594759"/>
    </source>
</evidence>
<proteinExistence type="predicted"/>
<accession>A0A7S9L0T8</accession>
<name>A0A7S9L0T8_9SPHI</name>